<dbReference type="OrthoDB" id="95460at2"/>
<dbReference type="GO" id="GO:0030295">
    <property type="term" value="F:protein kinase activator activity"/>
    <property type="evidence" value="ECO:0007669"/>
    <property type="project" value="TreeGrafter"/>
</dbReference>
<dbReference type="PROSITE" id="PS51094">
    <property type="entry name" value="PTS_EIIA_TYPE_2"/>
    <property type="match status" value="1"/>
</dbReference>
<proteinExistence type="predicted"/>
<dbReference type="Proteomes" id="UP000281547">
    <property type="component" value="Unassembled WGS sequence"/>
</dbReference>
<reference evidence="2 3" key="1">
    <citation type="journal article" date="2016" name="Int. J. Syst. Evol. Microbiol.">
        <title>Arsenicitalea aurantiaca gen. nov., sp. nov., a new member of the family Hyphomicrobiaceae, isolated from high-arsenic sediment.</title>
        <authorList>
            <person name="Mu Y."/>
            <person name="Zhou L."/>
            <person name="Zeng X.C."/>
            <person name="Liu L."/>
            <person name="Pan Y."/>
            <person name="Chen X."/>
            <person name="Wang J."/>
            <person name="Li S."/>
            <person name="Li W.J."/>
            <person name="Wang Y."/>
        </authorList>
    </citation>
    <scope>NUCLEOTIDE SEQUENCE [LARGE SCALE GENOMIC DNA]</scope>
    <source>
        <strain evidence="2 3">42-50</strain>
    </source>
</reference>
<dbReference type="PANTHER" id="PTHR47738">
    <property type="entry name" value="PTS SYSTEM FRUCTOSE-LIKE EIIA COMPONENT-RELATED"/>
    <property type="match status" value="1"/>
</dbReference>
<dbReference type="EMBL" id="RZNJ01000002">
    <property type="protein sequence ID" value="RUT32413.1"/>
    <property type="molecule type" value="Genomic_DNA"/>
</dbReference>
<dbReference type="PROSITE" id="PS00372">
    <property type="entry name" value="PTS_EIIA_TYPE_2_HIS"/>
    <property type="match status" value="1"/>
</dbReference>
<dbReference type="PANTHER" id="PTHR47738:SF1">
    <property type="entry name" value="NITROGEN REGULATORY PROTEIN"/>
    <property type="match status" value="1"/>
</dbReference>
<dbReference type="Gene3D" id="3.40.930.10">
    <property type="entry name" value="Mannitol-specific EII, Chain A"/>
    <property type="match status" value="1"/>
</dbReference>
<evidence type="ECO:0000313" key="3">
    <source>
        <dbReference type="Proteomes" id="UP000281547"/>
    </source>
</evidence>
<dbReference type="AlphaFoldDB" id="A0A433XE75"/>
<name>A0A433XE75_9HYPH</name>
<protein>
    <submittedName>
        <fullName evidence="2">PTS sugar transporter subunit IIA</fullName>
    </submittedName>
</protein>
<dbReference type="CDD" id="cd00211">
    <property type="entry name" value="PTS_IIA_fru"/>
    <property type="match status" value="1"/>
</dbReference>
<dbReference type="Pfam" id="PF00359">
    <property type="entry name" value="PTS_EIIA_2"/>
    <property type="match status" value="1"/>
</dbReference>
<dbReference type="InterPro" id="IPR016152">
    <property type="entry name" value="PTrfase/Anion_transptr"/>
</dbReference>
<sequence length="153" mass="16289">MALSELLSLGRVLIDVPDCKRREVINLLAECFAADLGGEPPGYAEPLLEREKLGSTAIGKGIALPHGKMAALKRPAAAVAVLKQKCKFPTPDNVDVDIVIAFLSPDGPPQDVARIGDIVRELRDGNVVDAFRSAETPEQLIQALQGTGTRPGR</sequence>
<accession>A0A433XE75</accession>
<comment type="caution">
    <text evidence="2">The sequence shown here is derived from an EMBL/GenBank/DDBJ whole genome shotgun (WGS) entry which is preliminary data.</text>
</comment>
<dbReference type="SUPFAM" id="SSF55804">
    <property type="entry name" value="Phoshotransferase/anion transport protein"/>
    <property type="match status" value="1"/>
</dbReference>
<evidence type="ECO:0000313" key="2">
    <source>
        <dbReference type="EMBL" id="RUT32413.1"/>
    </source>
</evidence>
<dbReference type="InterPro" id="IPR051541">
    <property type="entry name" value="PTS_SugarTrans_NitroReg"/>
</dbReference>
<organism evidence="2 3">
    <name type="scientific">Arsenicitalea aurantiaca</name>
    <dbReference type="NCBI Taxonomy" id="1783274"/>
    <lineage>
        <taxon>Bacteria</taxon>
        <taxon>Pseudomonadati</taxon>
        <taxon>Pseudomonadota</taxon>
        <taxon>Alphaproteobacteria</taxon>
        <taxon>Hyphomicrobiales</taxon>
        <taxon>Devosiaceae</taxon>
        <taxon>Arsenicitalea</taxon>
    </lineage>
</organism>
<feature type="domain" description="PTS EIIA type-2" evidence="1">
    <location>
        <begin position="5"/>
        <end position="147"/>
    </location>
</feature>
<keyword evidence="2" id="KW-0813">Transport</keyword>
<dbReference type="RefSeq" id="WP_127187370.1">
    <property type="nucleotide sequence ID" value="NZ_RZNJ01000002.1"/>
</dbReference>
<dbReference type="InterPro" id="IPR002178">
    <property type="entry name" value="PTS_EIIA_type-2_dom"/>
</dbReference>
<keyword evidence="2" id="KW-0762">Sugar transport</keyword>
<gene>
    <name evidence="2" type="ORF">EMQ25_04430</name>
</gene>
<keyword evidence="3" id="KW-1185">Reference proteome</keyword>
<evidence type="ECO:0000259" key="1">
    <source>
        <dbReference type="PROSITE" id="PS51094"/>
    </source>
</evidence>